<dbReference type="SUPFAM" id="SSF89447">
    <property type="entry name" value="AbrB/MazE/MraZ-like"/>
    <property type="match status" value="1"/>
</dbReference>
<feature type="domain" description="SpoVT-AbrB" evidence="1">
    <location>
        <begin position="21"/>
        <end position="54"/>
    </location>
</feature>
<dbReference type="InterPro" id="IPR037914">
    <property type="entry name" value="SpoVT-AbrB_sf"/>
</dbReference>
<dbReference type="GeneID" id="89288826"/>
<dbReference type="RefSeq" id="WP_338252158.1">
    <property type="nucleotide sequence ID" value="NZ_AP028907.1"/>
</dbReference>
<evidence type="ECO:0000259" key="1">
    <source>
        <dbReference type="Pfam" id="PF04014"/>
    </source>
</evidence>
<reference evidence="2 3" key="1">
    <citation type="submission" date="2023-09" db="EMBL/GenBank/DDBJ databases">
        <title>Pyrofollis japonicus gen. nov. sp. nov., a novel member of the family Pyrodictiaceae isolated from the Iheya North hydrothermal field.</title>
        <authorList>
            <person name="Miyazaki U."/>
            <person name="Sanari M."/>
            <person name="Tame A."/>
            <person name="Kitajima M."/>
            <person name="Okamoto A."/>
            <person name="Sawayama S."/>
            <person name="Miyazaki J."/>
            <person name="Takai K."/>
            <person name="Nakagawa S."/>
        </authorList>
    </citation>
    <scope>NUCLEOTIDE SEQUENCE [LARGE SCALE GENOMIC DNA]</scope>
    <source>
        <strain evidence="2 3">AV2</strain>
    </source>
</reference>
<keyword evidence="3" id="KW-1185">Reference proteome</keyword>
<proteinExistence type="predicted"/>
<dbReference type="Gene3D" id="2.10.260.10">
    <property type="match status" value="1"/>
</dbReference>
<evidence type="ECO:0000313" key="2">
    <source>
        <dbReference type="EMBL" id="BES81237.1"/>
    </source>
</evidence>
<organism evidence="2 3">
    <name type="scientific">Pyrodictium abyssi</name>
    <dbReference type="NCBI Taxonomy" id="54256"/>
    <lineage>
        <taxon>Archaea</taxon>
        <taxon>Thermoproteota</taxon>
        <taxon>Thermoprotei</taxon>
        <taxon>Desulfurococcales</taxon>
        <taxon>Pyrodictiaceae</taxon>
        <taxon>Pyrodictium</taxon>
    </lineage>
</organism>
<sequence length="55" mass="6501">MGRGLLKVQRKPAGERTILYVHLPKEWVDRLGLREGDYVEWEIDGRGRLVLKKLR</sequence>
<dbReference type="InterPro" id="IPR007159">
    <property type="entry name" value="SpoVT-AbrB_dom"/>
</dbReference>
<protein>
    <recommendedName>
        <fullName evidence="1">SpoVT-AbrB domain-containing protein</fullName>
    </recommendedName>
</protein>
<dbReference type="Proteomes" id="UP001341135">
    <property type="component" value="Chromosome"/>
</dbReference>
<accession>A0ABM8IYK2</accession>
<evidence type="ECO:0000313" key="3">
    <source>
        <dbReference type="Proteomes" id="UP001341135"/>
    </source>
</evidence>
<dbReference type="Pfam" id="PF04014">
    <property type="entry name" value="MazE_antitoxin"/>
    <property type="match status" value="1"/>
</dbReference>
<gene>
    <name evidence="2" type="ORF">PABY_08040</name>
</gene>
<name>A0ABM8IYK2_9CREN</name>
<dbReference type="EMBL" id="AP028907">
    <property type="protein sequence ID" value="BES81237.1"/>
    <property type="molecule type" value="Genomic_DNA"/>
</dbReference>